<reference evidence="1 2" key="1">
    <citation type="journal article" date="2015" name="BMC Genomics">
        <title>Genome mining reveals unlocked bioactive potential of marine Gram-negative bacteria.</title>
        <authorList>
            <person name="Machado H."/>
            <person name="Sonnenschein E.C."/>
            <person name="Melchiorsen J."/>
            <person name="Gram L."/>
        </authorList>
    </citation>
    <scope>NUCLEOTIDE SEQUENCE [LARGE SCALE GENOMIC DNA]</scope>
    <source>
        <strain evidence="1 2">S3137</strain>
    </source>
</reference>
<name>A0A0F4Q1C8_9GAMM</name>
<dbReference type="PATRIC" id="fig|151081.8.peg.2914"/>
<dbReference type="RefSeq" id="WP_045980052.1">
    <property type="nucleotide sequence ID" value="NZ_JXXY01000015.1"/>
</dbReference>
<evidence type="ECO:0000313" key="1">
    <source>
        <dbReference type="EMBL" id="KJZ00372.1"/>
    </source>
</evidence>
<proteinExistence type="predicted"/>
<dbReference type="GeneID" id="58228164"/>
<dbReference type="EMBL" id="JXXZ01000006">
    <property type="protein sequence ID" value="KJZ00372.1"/>
    <property type="molecule type" value="Genomic_DNA"/>
</dbReference>
<organism evidence="1 2">
    <name type="scientific">Pseudoalteromonas ruthenica</name>
    <dbReference type="NCBI Taxonomy" id="151081"/>
    <lineage>
        <taxon>Bacteria</taxon>
        <taxon>Pseudomonadati</taxon>
        <taxon>Pseudomonadota</taxon>
        <taxon>Gammaproteobacteria</taxon>
        <taxon>Alteromonadales</taxon>
        <taxon>Pseudoalteromonadaceae</taxon>
        <taxon>Pseudoalteromonas</taxon>
    </lineage>
</organism>
<sequence>MNRIDAITKIEAFLKSCEPQVITPKGRSYEEYVKQLSEQLLESVIDPVLVEVTSTIIEGGDFESYKSATVWGIARIGINWLITIEGEPEFALAFGVDPLDLKMHGCSSSDVLAEWCS</sequence>
<protein>
    <submittedName>
        <fullName evidence="1">Uncharacterized protein</fullName>
    </submittedName>
</protein>
<gene>
    <name evidence="1" type="ORF">TW72_06665</name>
</gene>
<keyword evidence="2" id="KW-1185">Reference proteome</keyword>
<dbReference type="OrthoDB" id="6267732at2"/>
<evidence type="ECO:0000313" key="2">
    <source>
        <dbReference type="Proteomes" id="UP000033664"/>
    </source>
</evidence>
<accession>A0A0F4Q1C8</accession>
<comment type="caution">
    <text evidence="1">The sequence shown here is derived from an EMBL/GenBank/DDBJ whole genome shotgun (WGS) entry which is preliminary data.</text>
</comment>
<dbReference type="Proteomes" id="UP000033664">
    <property type="component" value="Unassembled WGS sequence"/>
</dbReference>
<dbReference type="AlphaFoldDB" id="A0A0F4Q1C8"/>